<feature type="compositionally biased region" description="Low complexity" evidence="1">
    <location>
        <begin position="202"/>
        <end position="224"/>
    </location>
</feature>
<evidence type="ECO:0000313" key="6">
    <source>
        <dbReference type="Proteomes" id="UP000663834"/>
    </source>
</evidence>
<evidence type="ECO:0008006" key="7">
    <source>
        <dbReference type="Google" id="ProtNLM"/>
    </source>
</evidence>
<evidence type="ECO:0000313" key="5">
    <source>
        <dbReference type="EMBL" id="CAF4281551.1"/>
    </source>
</evidence>
<proteinExistence type="predicted"/>
<protein>
    <recommendedName>
        <fullName evidence="7">PIH1 domain-containing protein 2</fullName>
    </recommendedName>
</protein>
<evidence type="ECO:0000313" key="3">
    <source>
        <dbReference type="EMBL" id="CAF1671601.1"/>
    </source>
</evidence>
<organism evidence="3 6">
    <name type="scientific">Rotaria magnacalcarata</name>
    <dbReference type="NCBI Taxonomy" id="392030"/>
    <lineage>
        <taxon>Eukaryota</taxon>
        <taxon>Metazoa</taxon>
        <taxon>Spiralia</taxon>
        <taxon>Gnathifera</taxon>
        <taxon>Rotifera</taxon>
        <taxon>Eurotatoria</taxon>
        <taxon>Bdelloidea</taxon>
        <taxon>Philodinida</taxon>
        <taxon>Philodinidae</taxon>
        <taxon>Rotaria</taxon>
    </lineage>
</organism>
<feature type="region of interest" description="Disordered" evidence="1">
    <location>
        <begin position="201"/>
        <end position="228"/>
    </location>
</feature>
<dbReference type="EMBL" id="CAJNOW010019293">
    <property type="protein sequence ID" value="CAF1671601.1"/>
    <property type="molecule type" value="Genomic_DNA"/>
</dbReference>
<dbReference type="Proteomes" id="UP000681967">
    <property type="component" value="Unassembled WGS sequence"/>
</dbReference>
<sequence>MDMLRLQSSSKSSPNEMMDKAKNVWNMLDELASSDPTAYKKFIEKTIQEGKEYMAPPTPCLAVQSVLHSHPNIKIFYLNIFTWLRLPAPTKTDELTKMYSLSPTEITHNYEQCILVNIAVHPDVIKIIGRTQLIRSTFDLVVSQHKLLVDYNNYKYLDEKALGDIEEIQRNFLKPLTKTKKNDEDIDELLDSNLSPSLLKELSSMTSSNQSTSSNKLPSSQQQPKKTKKPAVLIEELWTTPAYTEEITNNNSFLIIRISLPECESVADCDVTVLPTEETIHFECTKLHMHLKLDMKKRKKPNISNCNSLFDIQRLTAKFVRKTQHLILSIPIIVEQSTHESKNNC</sequence>
<dbReference type="PANTHER" id="PTHR22997:SF6">
    <property type="entry name" value="PIH1 DOMAIN-CONTAINING PROTEIN 2"/>
    <property type="match status" value="1"/>
</dbReference>
<dbReference type="GO" id="GO:0000492">
    <property type="term" value="P:box C/D snoRNP assembly"/>
    <property type="evidence" value="ECO:0007669"/>
    <property type="project" value="TreeGrafter"/>
</dbReference>
<evidence type="ECO:0000313" key="4">
    <source>
        <dbReference type="EMBL" id="CAF4095819.1"/>
    </source>
</evidence>
<evidence type="ECO:0000313" key="2">
    <source>
        <dbReference type="EMBL" id="CAF1436745.1"/>
    </source>
</evidence>
<dbReference type="EMBL" id="CAJNOV010011106">
    <property type="protein sequence ID" value="CAF1436745.1"/>
    <property type="molecule type" value="Genomic_DNA"/>
</dbReference>
<dbReference type="Proteomes" id="UP000663834">
    <property type="component" value="Unassembled WGS sequence"/>
</dbReference>
<dbReference type="Proteomes" id="UP000663855">
    <property type="component" value="Unassembled WGS sequence"/>
</dbReference>
<dbReference type="GO" id="GO:0006364">
    <property type="term" value="P:rRNA processing"/>
    <property type="evidence" value="ECO:0007669"/>
    <property type="project" value="TreeGrafter"/>
</dbReference>
<accession>A0A816GA20</accession>
<dbReference type="AlphaFoldDB" id="A0A816GA20"/>
<dbReference type="GO" id="GO:0097255">
    <property type="term" value="C:R2TP complex"/>
    <property type="evidence" value="ECO:0007669"/>
    <property type="project" value="TreeGrafter"/>
</dbReference>
<dbReference type="EMBL" id="CAJOBH010031901">
    <property type="protein sequence ID" value="CAF4281551.1"/>
    <property type="molecule type" value="Genomic_DNA"/>
</dbReference>
<dbReference type="GO" id="GO:0005737">
    <property type="term" value="C:cytoplasm"/>
    <property type="evidence" value="ECO:0007669"/>
    <property type="project" value="TreeGrafter"/>
</dbReference>
<dbReference type="GO" id="GO:1990904">
    <property type="term" value="C:ribonucleoprotein complex"/>
    <property type="evidence" value="ECO:0007669"/>
    <property type="project" value="TreeGrafter"/>
</dbReference>
<dbReference type="OrthoDB" id="545063at2759"/>
<dbReference type="Proteomes" id="UP000681720">
    <property type="component" value="Unassembled WGS sequence"/>
</dbReference>
<dbReference type="PANTHER" id="PTHR22997">
    <property type="entry name" value="PIH1 DOMAIN-CONTAINING PROTEIN 1"/>
    <property type="match status" value="1"/>
</dbReference>
<reference evidence="3" key="1">
    <citation type="submission" date="2021-02" db="EMBL/GenBank/DDBJ databases">
        <authorList>
            <person name="Nowell W R."/>
        </authorList>
    </citation>
    <scope>NUCLEOTIDE SEQUENCE</scope>
</reference>
<dbReference type="InterPro" id="IPR050734">
    <property type="entry name" value="PIH1/Kintoun_subfamily"/>
</dbReference>
<dbReference type="EMBL" id="CAJOBJ010007822">
    <property type="protein sequence ID" value="CAF4095819.1"/>
    <property type="molecule type" value="Genomic_DNA"/>
</dbReference>
<gene>
    <name evidence="5" type="ORF">BYL167_LOCUS26725</name>
    <name evidence="2" type="ORF">CJN711_LOCUS23854</name>
    <name evidence="4" type="ORF">GIL414_LOCUS16855</name>
    <name evidence="3" type="ORF">KQP761_LOCUS34380</name>
</gene>
<comment type="caution">
    <text evidence="3">The sequence shown here is derived from an EMBL/GenBank/DDBJ whole genome shotgun (WGS) entry which is preliminary data.</text>
</comment>
<evidence type="ECO:0000256" key="1">
    <source>
        <dbReference type="SAM" id="MobiDB-lite"/>
    </source>
</evidence>
<name>A0A816GA20_9BILA</name>